<comment type="caution">
    <text evidence="1">The sequence shown here is derived from an EMBL/GenBank/DDBJ whole genome shotgun (WGS) entry which is preliminary data.</text>
</comment>
<evidence type="ECO:0000313" key="2">
    <source>
        <dbReference type="Proteomes" id="UP000233551"/>
    </source>
</evidence>
<dbReference type="Proteomes" id="UP000233551">
    <property type="component" value="Unassembled WGS sequence"/>
</dbReference>
<name>A0A2I0K3I4_PUNGR</name>
<dbReference type="STRING" id="22663.A0A2I0K3I4"/>
<gene>
    <name evidence="1" type="ORF">CRG98_016491</name>
</gene>
<organism evidence="1 2">
    <name type="scientific">Punica granatum</name>
    <name type="common">Pomegranate</name>
    <dbReference type="NCBI Taxonomy" id="22663"/>
    <lineage>
        <taxon>Eukaryota</taxon>
        <taxon>Viridiplantae</taxon>
        <taxon>Streptophyta</taxon>
        <taxon>Embryophyta</taxon>
        <taxon>Tracheophyta</taxon>
        <taxon>Spermatophyta</taxon>
        <taxon>Magnoliopsida</taxon>
        <taxon>eudicotyledons</taxon>
        <taxon>Gunneridae</taxon>
        <taxon>Pentapetalae</taxon>
        <taxon>rosids</taxon>
        <taxon>malvids</taxon>
        <taxon>Myrtales</taxon>
        <taxon>Lythraceae</taxon>
        <taxon>Punica</taxon>
    </lineage>
</organism>
<sequence>MQIQVQSYATSHEVDQSEVNRLKGSLVISSPHGIQYTYRANDYKYWQLTSLSELLDAREYNTILWEQSQDIQNELKDDKYVLQSRFYALLNDQLQHVNAELNRWKDIANAALSLREEAVALTASLTNKSDERKSLVEVEEEELQKEKKGIADLLGYVWK</sequence>
<protein>
    <recommendedName>
        <fullName evidence="3">RING-type E3 ubiquitin transferase</fullName>
    </recommendedName>
</protein>
<reference evidence="1 2" key="1">
    <citation type="submission" date="2017-11" db="EMBL/GenBank/DDBJ databases">
        <title>De-novo sequencing of pomegranate (Punica granatum L.) genome.</title>
        <authorList>
            <person name="Akparov Z."/>
            <person name="Amiraslanov A."/>
            <person name="Hajiyeva S."/>
            <person name="Abbasov M."/>
            <person name="Kaur K."/>
            <person name="Hamwieh A."/>
            <person name="Solovyev V."/>
            <person name="Salamov A."/>
            <person name="Braich B."/>
            <person name="Kosarev P."/>
            <person name="Mahmoud A."/>
            <person name="Hajiyev E."/>
            <person name="Babayeva S."/>
            <person name="Izzatullayeva V."/>
            <person name="Mammadov A."/>
            <person name="Mammadov A."/>
            <person name="Sharifova S."/>
            <person name="Ojaghi J."/>
            <person name="Eynullazada K."/>
            <person name="Bayramov B."/>
            <person name="Abdulazimova A."/>
            <person name="Shahmuradov I."/>
        </authorList>
    </citation>
    <scope>NUCLEOTIDE SEQUENCE [LARGE SCALE GENOMIC DNA]</scope>
    <source>
        <strain evidence="2">cv. AG2017</strain>
        <tissue evidence="1">Leaf</tissue>
    </source>
</reference>
<evidence type="ECO:0000313" key="1">
    <source>
        <dbReference type="EMBL" id="PKI63115.1"/>
    </source>
</evidence>
<proteinExistence type="predicted"/>
<dbReference type="EMBL" id="PGOL01000903">
    <property type="protein sequence ID" value="PKI63115.1"/>
    <property type="molecule type" value="Genomic_DNA"/>
</dbReference>
<keyword evidence="2" id="KW-1185">Reference proteome</keyword>
<evidence type="ECO:0008006" key="3">
    <source>
        <dbReference type="Google" id="ProtNLM"/>
    </source>
</evidence>
<accession>A0A2I0K3I4</accession>
<dbReference type="AlphaFoldDB" id="A0A2I0K3I4"/>